<dbReference type="Proteomes" id="UP000617634">
    <property type="component" value="Unassembled WGS sequence"/>
</dbReference>
<protein>
    <submittedName>
        <fullName evidence="1">DUF924 domain-containing protein</fullName>
    </submittedName>
</protein>
<name>A0A931HA70_9SPHN</name>
<evidence type="ECO:0000313" key="1">
    <source>
        <dbReference type="EMBL" id="MBH0111771.1"/>
    </source>
</evidence>
<proteinExistence type="predicted"/>
<dbReference type="AlphaFoldDB" id="A0A931HA70"/>
<gene>
    <name evidence="1" type="ORF">I5E68_02245</name>
</gene>
<dbReference type="InterPro" id="IPR010323">
    <property type="entry name" value="DUF924"/>
</dbReference>
<accession>A0A931HA70</accession>
<dbReference type="Pfam" id="PF06041">
    <property type="entry name" value="DUF924"/>
    <property type="match status" value="1"/>
</dbReference>
<reference evidence="1" key="1">
    <citation type="submission" date="2020-11" db="EMBL/GenBank/DDBJ databases">
        <title>Novosphingobium aureum sp. nov., a marine bacterium isolated from sediment of a salt flat.</title>
        <authorList>
            <person name="Yoo Y."/>
            <person name="Kim J.-J."/>
        </authorList>
    </citation>
    <scope>NUCLEOTIDE SEQUENCE</scope>
    <source>
        <strain evidence="1">YJ-S2-02</strain>
    </source>
</reference>
<sequence length="191" mass="21977">MDDPEASLQPLPEGEQRRVLDFWFRELTPDHWFGAGSALDPLVRKRFAELHEQASEGALDAWAQTPLGRLALIIVLDQFSRHIHRDTARAFANDARAQHWTTRGIAAGMDEQLSFAQRHFFYMPLMHAEDPSLQAQSMECFAGLREFAESLLSFARTHRDEIAAHGRFPYRNAALGRENTEAERRFLEERD</sequence>
<dbReference type="Gene3D" id="1.25.40.10">
    <property type="entry name" value="Tetratricopeptide repeat domain"/>
    <property type="match status" value="1"/>
</dbReference>
<evidence type="ECO:0000313" key="2">
    <source>
        <dbReference type="Proteomes" id="UP000617634"/>
    </source>
</evidence>
<dbReference type="EMBL" id="JADZGI010000001">
    <property type="protein sequence ID" value="MBH0111771.1"/>
    <property type="molecule type" value="Genomic_DNA"/>
</dbReference>
<dbReference type="RefSeq" id="WP_197160350.1">
    <property type="nucleotide sequence ID" value="NZ_JADZGI010000001.1"/>
</dbReference>
<dbReference type="SUPFAM" id="SSF48452">
    <property type="entry name" value="TPR-like"/>
    <property type="match status" value="1"/>
</dbReference>
<dbReference type="Gene3D" id="1.20.58.320">
    <property type="entry name" value="TPR-like"/>
    <property type="match status" value="1"/>
</dbReference>
<dbReference type="InterPro" id="IPR011990">
    <property type="entry name" value="TPR-like_helical_dom_sf"/>
</dbReference>
<comment type="caution">
    <text evidence="1">The sequence shown here is derived from an EMBL/GenBank/DDBJ whole genome shotgun (WGS) entry which is preliminary data.</text>
</comment>
<organism evidence="1 2">
    <name type="scientific">Novosphingobium aureum</name>
    <dbReference type="NCBI Taxonomy" id="2792964"/>
    <lineage>
        <taxon>Bacteria</taxon>
        <taxon>Pseudomonadati</taxon>
        <taxon>Pseudomonadota</taxon>
        <taxon>Alphaproteobacteria</taxon>
        <taxon>Sphingomonadales</taxon>
        <taxon>Sphingomonadaceae</taxon>
        <taxon>Novosphingobium</taxon>
    </lineage>
</organism>
<keyword evidence="2" id="KW-1185">Reference proteome</keyword>